<name>A0A1D8TVJ2_9CYAN</name>
<evidence type="ECO:0000313" key="2">
    <source>
        <dbReference type="Proteomes" id="UP000177870"/>
    </source>
</evidence>
<accession>A0A1D8TVJ2</accession>
<organism evidence="1 2">
    <name type="scientific">Moorena producens PAL-8-15-08-1</name>
    <dbReference type="NCBI Taxonomy" id="1458985"/>
    <lineage>
        <taxon>Bacteria</taxon>
        <taxon>Bacillati</taxon>
        <taxon>Cyanobacteriota</taxon>
        <taxon>Cyanophyceae</taxon>
        <taxon>Coleofasciculales</taxon>
        <taxon>Coleofasciculaceae</taxon>
        <taxon>Moorena</taxon>
    </lineage>
</organism>
<dbReference type="EMBL" id="CP017599">
    <property type="protein sequence ID" value="AOX01682.1"/>
    <property type="molecule type" value="Genomic_DNA"/>
</dbReference>
<proteinExistence type="predicted"/>
<sequence length="102" mass="11507">MVCGQETVKRLSDKSHLLHISPLNPPILGYFYQQIDSCSPQNWGARGAKFSIKKLGRYPLTVNRQLRNKSVIKIDSRPLVYLNKKNYSLCGGQISICLQSKG</sequence>
<dbReference type="Proteomes" id="UP000177870">
    <property type="component" value="Chromosome"/>
</dbReference>
<reference evidence="2" key="1">
    <citation type="submission" date="2016-10" db="EMBL/GenBank/DDBJ databases">
        <title>Comparative genomics uncovers the prolific and rare metabolic potential of the cyanobacterial genus Moorea.</title>
        <authorList>
            <person name="Leao T."/>
            <person name="Castelao G."/>
            <person name="Korobeynikov A."/>
            <person name="Monroe E.A."/>
            <person name="Podell S."/>
            <person name="Glukhov E."/>
            <person name="Allen E."/>
            <person name="Gerwick W.H."/>
            <person name="Gerwick L."/>
        </authorList>
    </citation>
    <scope>NUCLEOTIDE SEQUENCE [LARGE SCALE GENOMIC DNA]</scope>
    <source>
        <strain evidence="2">PAL-8-15-08-1</strain>
    </source>
</reference>
<gene>
    <name evidence="1" type="ORF">BJP34_21570</name>
</gene>
<dbReference type="KEGG" id="mpro:BJP34_21570"/>
<dbReference type="AlphaFoldDB" id="A0A1D8TVJ2"/>
<evidence type="ECO:0000313" key="1">
    <source>
        <dbReference type="EMBL" id="AOX01682.1"/>
    </source>
</evidence>
<dbReference type="STRING" id="1458985.BJP34_21570"/>
<protein>
    <submittedName>
        <fullName evidence="1">Uncharacterized protein</fullName>
    </submittedName>
</protein>